<gene>
    <name evidence="2" type="ORF">MRM63_15500</name>
</gene>
<organism evidence="2">
    <name type="scientific">bacterium 19MO03SA05</name>
    <dbReference type="NCBI Taxonomy" id="2920620"/>
    <lineage>
        <taxon>Bacteria</taxon>
    </lineage>
</organism>
<keyword evidence="1" id="KW-1133">Transmembrane helix</keyword>
<evidence type="ECO:0000256" key="1">
    <source>
        <dbReference type="SAM" id="Phobius"/>
    </source>
</evidence>
<keyword evidence="1" id="KW-0472">Membrane</keyword>
<dbReference type="AlphaFoldDB" id="A0AAU6VJW8"/>
<accession>A0AAU6VJW8</accession>
<feature type="transmembrane region" description="Helical" evidence="1">
    <location>
        <begin position="151"/>
        <end position="170"/>
    </location>
</feature>
<protein>
    <submittedName>
        <fullName evidence="2">Uncharacterized protein</fullName>
    </submittedName>
</protein>
<feature type="transmembrane region" description="Helical" evidence="1">
    <location>
        <begin position="127"/>
        <end position="144"/>
    </location>
</feature>
<keyword evidence="1" id="KW-0812">Transmembrane</keyword>
<proteinExistence type="predicted"/>
<evidence type="ECO:0000313" key="2">
    <source>
        <dbReference type="EMBL" id="XAG86513.1"/>
    </source>
</evidence>
<sequence length="214" mass="23345">MSLSISAIAALALSVGPSAIRGLSSLFGESKTAEQLAGIVEAAESAFPPEREFARLDYVHEKLSMLSPDQLIELEKIQLQLEQEVTRRQELSLQDKQAAHEQTQKTIREGDKALDEKIRRLRPAQSWISFWAGYLYALIAEIALSQGIGSGTDIFLLLTLWSYAFAYFGLRTIDGFAPYPKSSGDKATGALKEVATGVATGVIGNLIKGRLKKS</sequence>
<name>A0AAU6VJW8_UNCXX</name>
<reference evidence="2" key="1">
    <citation type="submission" date="2022-03" db="EMBL/GenBank/DDBJ databases">
        <title>Sea Food Isolates.</title>
        <authorList>
            <person name="Li c."/>
        </authorList>
    </citation>
    <scope>NUCLEOTIDE SEQUENCE</scope>
    <source>
        <strain evidence="2">19MO03SA05</strain>
    </source>
</reference>
<dbReference type="EMBL" id="CP095351">
    <property type="protein sequence ID" value="XAG86513.1"/>
    <property type="molecule type" value="Genomic_DNA"/>
</dbReference>